<dbReference type="InterPro" id="IPR002052">
    <property type="entry name" value="DNA_methylase_N6_adenine_CS"/>
</dbReference>
<dbReference type="GO" id="GO:0003677">
    <property type="term" value="F:DNA binding"/>
    <property type="evidence" value="ECO:0007669"/>
    <property type="project" value="InterPro"/>
</dbReference>
<dbReference type="HOGENOM" id="CLU_020164_2_1_5"/>
<keyword evidence="4 8" id="KW-0808">Transferase</keyword>
<evidence type="ECO:0000256" key="2">
    <source>
        <dbReference type="ARBA" id="ARBA00011900"/>
    </source>
</evidence>
<accession>A9IXI2</accession>
<dbReference type="AlphaFoldDB" id="A9IXI2"/>
<organism evidence="8 9">
    <name type="scientific">Bartonella tribocorum (strain DSM 28219 / CCUG 45778 / CIP 105476 / IBS 506)</name>
    <dbReference type="NCBI Taxonomy" id="382640"/>
    <lineage>
        <taxon>Bacteria</taxon>
        <taxon>Pseudomonadati</taxon>
        <taxon>Pseudomonadota</taxon>
        <taxon>Alphaproteobacteria</taxon>
        <taxon>Hyphomicrobiales</taxon>
        <taxon>Bartonellaceae</taxon>
        <taxon>Bartonella</taxon>
    </lineage>
</organism>
<dbReference type="REBASE" id="16837">
    <property type="entry name" value="M.BtrCIPORF1929P"/>
</dbReference>
<evidence type="ECO:0000256" key="1">
    <source>
        <dbReference type="ARBA" id="ARBA00006594"/>
    </source>
</evidence>
<evidence type="ECO:0000256" key="6">
    <source>
        <dbReference type="ARBA" id="ARBA00047942"/>
    </source>
</evidence>
<proteinExistence type="inferred from homology"/>
<protein>
    <recommendedName>
        <fullName evidence="2">site-specific DNA-methyltransferase (adenine-specific)</fullName>
        <ecNumber evidence="2">2.1.1.72</ecNumber>
    </recommendedName>
</protein>
<evidence type="ECO:0000256" key="3">
    <source>
        <dbReference type="ARBA" id="ARBA00022603"/>
    </source>
</evidence>
<dbReference type="InterPro" id="IPR002295">
    <property type="entry name" value="N4/N6-MTase_EcoPI_Mod-like"/>
</dbReference>
<evidence type="ECO:0000256" key="5">
    <source>
        <dbReference type="ARBA" id="ARBA00022691"/>
    </source>
</evidence>
<evidence type="ECO:0000313" key="9">
    <source>
        <dbReference type="Proteomes" id="UP000001592"/>
    </source>
</evidence>
<gene>
    <name evidence="8" type="primary">mod2</name>
    <name evidence="8" type="ordered locus">BT_1929</name>
</gene>
<dbReference type="PRINTS" id="PR00506">
    <property type="entry name" value="D21N6MTFRASE"/>
</dbReference>
<dbReference type="InterPro" id="IPR002941">
    <property type="entry name" value="DNA_methylase_N4/N6"/>
</dbReference>
<dbReference type="eggNOG" id="COG5616">
    <property type="taxonomic scope" value="Bacteria"/>
</dbReference>
<dbReference type="Proteomes" id="UP000001592">
    <property type="component" value="Chromosome"/>
</dbReference>
<dbReference type="PIRSF" id="PIRSF015855">
    <property type="entry name" value="TypeIII_Mtase_mKpnI"/>
    <property type="match status" value="1"/>
</dbReference>
<evidence type="ECO:0000256" key="4">
    <source>
        <dbReference type="ARBA" id="ARBA00022679"/>
    </source>
</evidence>
<keyword evidence="5" id="KW-0949">S-adenosyl-L-methionine</keyword>
<sequence length="621" mass="71695">MKKLDSKSMDIVKQNIQQLKQLFPEIFSEGKINFDQLQELLGNYLVKNEDHYNFTWHGKRAASRLAQTPSTGTLRPCKKESVDWDTTQNLFIEGDNLEVLKLLQKPYHRQVKMIYIDPPYNTGNDFVYKDDFKDGIQNYLEMTRQLDNEGKRIGTNSSSAGRYHTNWLNMMYPRLKLARNLLRDDGVIFISIDDNEVHNLRKLCDEVFGEENFIAQLIWRRRAPSGMSENNVSIDHEYVLCYQRSGIFEFMGRKKIFDKYQNPDNDPRGPWIADNLTVGMNASMRPNQAYDLIDPRTGHIFPYNPNRVWAYIPESMERLIKEGKVLFPIDTNKRPMLKRFQSELKSNYNPFSSIMTDIVGLNTEATRMIQEILHGNIFDYSKPISLLTTLLKQITTKDDLILDFFAGSGTTAHAVMQLNAEDGGKRRCISVQLPEPTDEKSEAFKAGYKNIAEISKERLRRAGKKIKEEQSAQLDFNENGGIDTGFKVFKLDSSNIKRWEADFDTLETDLINAVDYLKRDRSNEDLLYEILLKYGFDLTVSIEMRLLAQKNVYIIGHGALIVCLDTDIDMDVINSIGTLKEELQPDIMRVVFKDDSFKDDIVKTNALMCLKRYGIADVKSL</sequence>
<dbReference type="Gene3D" id="3.40.50.150">
    <property type="entry name" value="Vaccinia Virus protein VP39"/>
    <property type="match status" value="1"/>
</dbReference>
<comment type="catalytic activity">
    <reaction evidence="6">
        <text>a 2'-deoxyadenosine in DNA + S-adenosyl-L-methionine = an N(6)-methyl-2'-deoxyadenosine in DNA + S-adenosyl-L-homocysteine + H(+)</text>
        <dbReference type="Rhea" id="RHEA:15197"/>
        <dbReference type="Rhea" id="RHEA-COMP:12418"/>
        <dbReference type="Rhea" id="RHEA-COMP:12419"/>
        <dbReference type="ChEBI" id="CHEBI:15378"/>
        <dbReference type="ChEBI" id="CHEBI:57856"/>
        <dbReference type="ChEBI" id="CHEBI:59789"/>
        <dbReference type="ChEBI" id="CHEBI:90615"/>
        <dbReference type="ChEBI" id="CHEBI:90616"/>
        <dbReference type="EC" id="2.1.1.72"/>
    </reaction>
</comment>
<dbReference type="GO" id="GO:0009007">
    <property type="term" value="F:site-specific DNA-methyltransferase (adenine-specific) activity"/>
    <property type="evidence" value="ECO:0007669"/>
    <property type="project" value="UniProtKB-EC"/>
</dbReference>
<dbReference type="EC" id="2.1.1.72" evidence="2"/>
<name>A9IXI2_BART1</name>
<comment type="similarity">
    <text evidence="1">Belongs to the N(4)/N(6)-methyltransferase family.</text>
</comment>
<reference evidence="8 9" key="1">
    <citation type="journal article" date="2007" name="Nat. Genet.">
        <title>Genomic analysis of Bartonella identifies type IV secretion systems as host adaptability factors.</title>
        <authorList>
            <person name="Saenz H.L."/>
            <person name="Engel P."/>
            <person name="Stoeckli M.C."/>
            <person name="Lanz C."/>
            <person name="Raddatz G."/>
            <person name="Vayssier-Taussat M."/>
            <person name="Birtles R."/>
            <person name="Schuster S.C."/>
            <person name="Dehio C."/>
        </authorList>
    </citation>
    <scope>NUCLEOTIDE SEQUENCE [LARGE SCALE GENOMIC DNA]</scope>
    <source>
        <strain evidence="9">DSM 28219 / CCUG 45778 / CIP 105476 / IBS 506</strain>
    </source>
</reference>
<keyword evidence="3 8" id="KW-0489">Methyltransferase</keyword>
<dbReference type="EMBL" id="AM260525">
    <property type="protein sequence ID" value="CAK02180.1"/>
    <property type="molecule type" value="Genomic_DNA"/>
</dbReference>
<dbReference type="GO" id="GO:0032259">
    <property type="term" value="P:methylation"/>
    <property type="evidence" value="ECO:0007669"/>
    <property type="project" value="UniProtKB-KW"/>
</dbReference>
<dbReference type="PROSITE" id="PS00092">
    <property type="entry name" value="N6_MTASE"/>
    <property type="match status" value="1"/>
</dbReference>
<feature type="domain" description="DNA methylase N-4/N-6" evidence="7">
    <location>
        <begin position="111"/>
        <end position="421"/>
    </location>
</feature>
<dbReference type="Pfam" id="PF01555">
    <property type="entry name" value="N6_N4_Mtase"/>
    <property type="match status" value="1"/>
</dbReference>
<dbReference type="RefSeq" id="WP_012232254.1">
    <property type="nucleotide sequence ID" value="NC_010161.1"/>
</dbReference>
<dbReference type="InterPro" id="IPR029063">
    <property type="entry name" value="SAM-dependent_MTases_sf"/>
</dbReference>
<dbReference type="GO" id="GO:0008170">
    <property type="term" value="F:N-methyltransferase activity"/>
    <property type="evidence" value="ECO:0007669"/>
    <property type="project" value="InterPro"/>
</dbReference>
<evidence type="ECO:0000259" key="7">
    <source>
        <dbReference type="Pfam" id="PF01555"/>
    </source>
</evidence>
<evidence type="ECO:0000313" key="8">
    <source>
        <dbReference type="EMBL" id="CAK02180.1"/>
    </source>
</evidence>
<dbReference type="KEGG" id="btr:BT_1929"/>
<keyword evidence="9" id="KW-1185">Reference proteome</keyword>
<dbReference type="SUPFAM" id="SSF53335">
    <property type="entry name" value="S-adenosyl-L-methionine-dependent methyltransferases"/>
    <property type="match status" value="1"/>
</dbReference>